<dbReference type="InterPro" id="IPR003439">
    <property type="entry name" value="ABC_transporter-like_ATP-bd"/>
</dbReference>
<dbReference type="PANTHER" id="PTHR48040">
    <property type="entry name" value="PLEIOTROPIC DRUG RESISTANCE PROTEIN 1-LIKE ISOFORM X1"/>
    <property type="match status" value="1"/>
</dbReference>
<dbReference type="GO" id="GO:0016887">
    <property type="term" value="F:ATP hydrolysis activity"/>
    <property type="evidence" value="ECO:0007669"/>
    <property type="project" value="InterPro"/>
</dbReference>
<keyword evidence="2" id="KW-0547">Nucleotide-binding</keyword>
<proteinExistence type="predicted"/>
<keyword evidence="2" id="KW-0067">ATP-binding</keyword>
<dbReference type="Pfam" id="PF00005">
    <property type="entry name" value="ABC_tran"/>
    <property type="match status" value="1"/>
</dbReference>
<feature type="domain" description="ABC transporter" evidence="1">
    <location>
        <begin position="81"/>
        <end position="208"/>
    </location>
</feature>
<evidence type="ECO:0000313" key="2">
    <source>
        <dbReference type="EMBL" id="OMP00189.1"/>
    </source>
</evidence>
<sequence length="333" mass="37898">MDGIELFQARSNSLRSNSSSRWRDASFNVFSRSIREEEDEVALLKWAAIERLPTVARVRKGLWITAGSRALPSFFNFFANKVEFSGRVTYNGHELNEFVAQRIAAYIGQHDVHIPELTVRETLAFSARCQGVGPRYEMLAELARREKSANIKPDPDIDVFMKATSIEGQETSVMTDYIIKVLGLEFCADTLVGDEMIRGISGGQRKRVTSRKDQRQYWMQNDRAYKFVTVDEFAEAFQSFHVGRNLRIDLTTPYDKTRNDPTLLTTKNYGIKAMELLKACTSKELLLMKRNSFVYIFKLVMVFKATPFTAADKPDGFCIISTGCSSWSGVDCY</sequence>
<dbReference type="STRING" id="93759.A0A1R3JZC5"/>
<gene>
    <name evidence="2" type="ORF">COLO4_12853</name>
</gene>
<organism evidence="2 3">
    <name type="scientific">Corchorus olitorius</name>
    <dbReference type="NCBI Taxonomy" id="93759"/>
    <lineage>
        <taxon>Eukaryota</taxon>
        <taxon>Viridiplantae</taxon>
        <taxon>Streptophyta</taxon>
        <taxon>Embryophyta</taxon>
        <taxon>Tracheophyta</taxon>
        <taxon>Spermatophyta</taxon>
        <taxon>Magnoliopsida</taxon>
        <taxon>eudicotyledons</taxon>
        <taxon>Gunneridae</taxon>
        <taxon>Pentapetalae</taxon>
        <taxon>rosids</taxon>
        <taxon>malvids</taxon>
        <taxon>Malvales</taxon>
        <taxon>Malvaceae</taxon>
        <taxon>Grewioideae</taxon>
        <taxon>Apeibeae</taxon>
        <taxon>Corchorus</taxon>
    </lineage>
</organism>
<dbReference type="AlphaFoldDB" id="A0A1R3JZC5"/>
<evidence type="ECO:0000313" key="3">
    <source>
        <dbReference type="Proteomes" id="UP000187203"/>
    </source>
</evidence>
<dbReference type="SUPFAM" id="SSF52540">
    <property type="entry name" value="P-loop containing nucleoside triphosphate hydrolases"/>
    <property type="match status" value="1"/>
</dbReference>
<dbReference type="InterPro" id="IPR027417">
    <property type="entry name" value="P-loop_NTPase"/>
</dbReference>
<protein>
    <submittedName>
        <fullName evidence="2">ATP-binding cassette transporter</fullName>
    </submittedName>
</protein>
<dbReference type="GO" id="GO:0005524">
    <property type="term" value="F:ATP binding"/>
    <property type="evidence" value="ECO:0007669"/>
    <property type="project" value="UniProtKB-KW"/>
</dbReference>
<dbReference type="PANTHER" id="PTHR48040:SF20">
    <property type="entry name" value="PLEIOTROPIC DRUG RESISTANCE PROTEIN 1"/>
    <property type="match status" value="1"/>
</dbReference>
<dbReference type="EMBL" id="AWUE01014974">
    <property type="protein sequence ID" value="OMP00189.1"/>
    <property type="molecule type" value="Genomic_DNA"/>
</dbReference>
<comment type="caution">
    <text evidence="2">The sequence shown here is derived from an EMBL/GenBank/DDBJ whole genome shotgun (WGS) entry which is preliminary data.</text>
</comment>
<reference evidence="3" key="1">
    <citation type="submission" date="2013-09" db="EMBL/GenBank/DDBJ databases">
        <title>Corchorus olitorius genome sequencing.</title>
        <authorList>
            <person name="Alam M."/>
            <person name="Haque M.S."/>
            <person name="Islam M.S."/>
            <person name="Emdad E.M."/>
            <person name="Islam M.M."/>
            <person name="Ahmed B."/>
            <person name="Halim A."/>
            <person name="Hossen Q.M.M."/>
            <person name="Hossain M.Z."/>
            <person name="Ahmed R."/>
            <person name="Khan M.M."/>
            <person name="Islam R."/>
            <person name="Rashid M.M."/>
            <person name="Khan S.A."/>
            <person name="Rahman M.S."/>
            <person name="Alam M."/>
            <person name="Yahiya A.S."/>
            <person name="Khan M.S."/>
            <person name="Azam M.S."/>
            <person name="Haque T."/>
            <person name="Lashkar M.Z.H."/>
            <person name="Akhand A.I."/>
            <person name="Morshed G."/>
            <person name="Roy S."/>
            <person name="Uddin K.S."/>
            <person name="Rabeya T."/>
            <person name="Hossain A.S."/>
            <person name="Chowdhury A."/>
            <person name="Snigdha A.R."/>
            <person name="Mortoza M.S."/>
            <person name="Matin S.A."/>
            <person name="Hoque S.M.E."/>
            <person name="Islam M.K."/>
            <person name="Roy D.K."/>
            <person name="Haider R."/>
            <person name="Moosa M.M."/>
            <person name="Elias S.M."/>
            <person name="Hasan A.M."/>
            <person name="Jahan S."/>
            <person name="Shafiuddin M."/>
            <person name="Mahmood N."/>
            <person name="Shommy N.S."/>
        </authorList>
    </citation>
    <scope>NUCLEOTIDE SEQUENCE [LARGE SCALE GENOMIC DNA]</scope>
    <source>
        <strain evidence="3">cv. O-4</strain>
    </source>
</reference>
<dbReference type="Proteomes" id="UP000187203">
    <property type="component" value="Unassembled WGS sequence"/>
</dbReference>
<dbReference type="Gene3D" id="3.40.50.300">
    <property type="entry name" value="P-loop containing nucleotide triphosphate hydrolases"/>
    <property type="match status" value="1"/>
</dbReference>
<accession>A0A1R3JZC5</accession>
<dbReference type="OrthoDB" id="66620at2759"/>
<evidence type="ECO:0000259" key="1">
    <source>
        <dbReference type="Pfam" id="PF00005"/>
    </source>
</evidence>
<keyword evidence="3" id="KW-1185">Reference proteome</keyword>
<name>A0A1R3JZC5_9ROSI</name>